<evidence type="ECO:0000259" key="3">
    <source>
        <dbReference type="Pfam" id="PF11924"/>
    </source>
</evidence>
<evidence type="ECO:0000313" key="5">
    <source>
        <dbReference type="Proteomes" id="UP000218796"/>
    </source>
</evidence>
<organism evidence="4 5">
    <name type="scientific">Hafnia paralvei</name>
    <dbReference type="NCBI Taxonomy" id="546367"/>
    <lineage>
        <taxon>Bacteria</taxon>
        <taxon>Pseudomonadati</taxon>
        <taxon>Pseudomonadota</taxon>
        <taxon>Gammaproteobacteria</taxon>
        <taxon>Enterobacterales</taxon>
        <taxon>Hafniaceae</taxon>
        <taxon>Hafnia</taxon>
    </lineage>
</organism>
<dbReference type="GO" id="GO:0009279">
    <property type="term" value="C:cell outer membrane"/>
    <property type="evidence" value="ECO:0007669"/>
    <property type="project" value="TreeGrafter"/>
</dbReference>
<keyword evidence="2" id="KW-0732">Signal</keyword>
<feature type="chain" id="PRO_5012539274" evidence="2">
    <location>
        <begin position="31"/>
        <end position="682"/>
    </location>
</feature>
<proteinExistence type="inferred from homology"/>
<feature type="domain" description="Inverse autotransporter beta-domain" evidence="3">
    <location>
        <begin position="67"/>
        <end position="347"/>
    </location>
</feature>
<dbReference type="InterPro" id="IPR024519">
    <property type="entry name" value="IAT_beta"/>
</dbReference>
<dbReference type="InterPro" id="IPR051715">
    <property type="entry name" value="Intimin-Invasin_domain"/>
</dbReference>
<dbReference type="OrthoDB" id="8320584at2"/>
<dbReference type="PANTHER" id="PTHR39576">
    <property type="entry name" value="ATTACHING AND EFFACING PROTEIN HOMOLOG-RELATED-RELATED"/>
    <property type="match status" value="1"/>
</dbReference>
<reference evidence="4 5" key="1">
    <citation type="submission" date="2017-08" db="EMBL/GenBank/DDBJ databases">
        <title>Draft Genome Sequence of Hafnia alvei CITHA-6 Isolated from Raw Bovine Milk.</title>
        <authorList>
            <person name="Culligan E.P."/>
            <person name="Mcsweeney A."/>
            <person name="O'Doherty C."/>
            <person name="Gleeson E."/>
            <person name="O'Riordan D."/>
            <person name="Sleator R.D."/>
        </authorList>
    </citation>
    <scope>NUCLEOTIDE SEQUENCE [LARGE SCALE GENOMIC DNA]</scope>
    <source>
        <strain evidence="4 5">CITHA-6</strain>
    </source>
</reference>
<gene>
    <name evidence="4" type="ORF">CJD50_17305</name>
</gene>
<sequence length="682" mass="75006">MKFTQSPLARCLTWALVSSQLITPTAIATATLPSLNRHLDNSTSVETEKPDLASAKQQQDLWLANTAATIGGQLQEGDLSEYAKNQIVAYPESLANDAINKSITSFFPQAQFRGGIQLEDGTQFRSAEADILLPLMQNTSSLIFGQLGLRAHDNNSFDGRTFVNLGVGYRRDVGPWLFGMNTFLDGDVKYNHLRGSIGLEAFRNTLTFSSNYYFPLTNWKTSEVRDLHDERPATGFDLRAKGSLPSLPWFGAEITYEQYFGDKVDVLGNETLSSDPNAISGAIILRPVPLIEVRAGYKDAGDGGSQAEGGINLNYIFGMPLSAQLDPSRVLSANNSTNKTAFVDRNYNIVMEYREQKSKISVHAIPINGIAGQTVTLHAGVSSRYPIEKLEWLGDAELLAGLKAQGNLNSPLLLPELPLTIAANKEYALYLKVTDSKGNSVTSERIPVTVTVNPESFRSHINVIHENVRHENGVFILPSPEVNDTEGAVIEWHYIRERSKDEWITLKPENVKYSSDSAGLQFTPLGGEERDGHWIERVKVNVYETQSRAKLSPVDLHISASGPNGIHPISGTIRMTPEVDLIKKINMLEVLFTPGTDELNGSTAAPVVGSELQARATCEDNIDCTSIFTYQWEISADGQRWDSILGANKAKWVMPPMLNGQSLQNKKVRVKVTAEAGGSYMQ</sequence>
<comment type="similarity">
    <text evidence="1">Belongs to the intimin/invasin family.</text>
</comment>
<dbReference type="Proteomes" id="UP000218796">
    <property type="component" value="Unassembled WGS sequence"/>
</dbReference>
<protein>
    <submittedName>
        <fullName evidence="4">Invasin</fullName>
    </submittedName>
</protein>
<dbReference type="InterPro" id="IPR038177">
    <property type="entry name" value="IAT_beta_sf"/>
</dbReference>
<dbReference type="Gene3D" id="2.40.160.160">
    <property type="entry name" value="Inverse autotransporter, beta-domain"/>
    <property type="match status" value="1"/>
</dbReference>
<evidence type="ECO:0000256" key="1">
    <source>
        <dbReference type="ARBA" id="ARBA00010116"/>
    </source>
</evidence>
<dbReference type="Gene3D" id="2.60.40.2700">
    <property type="match status" value="1"/>
</dbReference>
<name>A0A2A2M9C3_9GAMM</name>
<dbReference type="Pfam" id="PF11924">
    <property type="entry name" value="IAT_beta"/>
    <property type="match status" value="1"/>
</dbReference>
<dbReference type="AlphaFoldDB" id="A0A2A2M9C3"/>
<accession>A0A2A2M9C3</accession>
<evidence type="ECO:0000313" key="4">
    <source>
        <dbReference type="EMBL" id="PAV95206.1"/>
    </source>
</evidence>
<comment type="caution">
    <text evidence="4">The sequence shown here is derived from an EMBL/GenBank/DDBJ whole genome shotgun (WGS) entry which is preliminary data.</text>
</comment>
<dbReference type="RefSeq" id="WP_095661663.1">
    <property type="nucleotide sequence ID" value="NZ_CAUFSP010000010.1"/>
</dbReference>
<dbReference type="InterPro" id="IPR013783">
    <property type="entry name" value="Ig-like_fold"/>
</dbReference>
<dbReference type="Gene3D" id="2.60.40.10">
    <property type="entry name" value="Immunoglobulins"/>
    <property type="match status" value="1"/>
</dbReference>
<dbReference type="EMBL" id="NQMS01000008">
    <property type="protein sequence ID" value="PAV95206.1"/>
    <property type="molecule type" value="Genomic_DNA"/>
</dbReference>
<feature type="signal peptide" evidence="2">
    <location>
        <begin position="1"/>
        <end position="30"/>
    </location>
</feature>
<evidence type="ECO:0000256" key="2">
    <source>
        <dbReference type="SAM" id="SignalP"/>
    </source>
</evidence>
<keyword evidence="5" id="KW-1185">Reference proteome</keyword>
<dbReference type="PANTHER" id="PTHR39576:SF2">
    <property type="entry name" value="ATTACHING AND EFFACING PROTEIN HOMOLOG-RELATED"/>
    <property type="match status" value="1"/>
</dbReference>